<protein>
    <submittedName>
        <fullName evidence="1">Uncharacterized protein</fullName>
    </submittedName>
</protein>
<gene>
    <name evidence="1" type="ORF">ATY41_03295</name>
</gene>
<evidence type="ECO:0000313" key="1">
    <source>
        <dbReference type="EMBL" id="ODA90062.1"/>
    </source>
</evidence>
<name>A0A1E2SJN2_LEIXY</name>
<sequence>MTLTGASTVEELIPGNPAAIENVVQNIGSGVGPARQIAGAWKMMTLPGWEGRGGNAWRAFTPKKPATRACCRPRSTVSPLRSMCAMRTALHSRPPPGHPVLVS</sequence>
<dbReference type="RefSeq" id="WP_041767871.1">
    <property type="nucleotide sequence ID" value="NZ_LNZG01000023.1"/>
</dbReference>
<comment type="caution">
    <text evidence="1">The sequence shown here is derived from an EMBL/GenBank/DDBJ whole genome shotgun (WGS) entry which is preliminary data.</text>
</comment>
<reference evidence="1 2" key="1">
    <citation type="submission" date="2015-11" db="EMBL/GenBank/DDBJ databases">
        <authorList>
            <person name="Zhang Y."/>
            <person name="Guo Z."/>
        </authorList>
    </citation>
    <scope>NUCLEOTIDE SEQUENCE [LARGE SCALE GENOMIC DNA]</scope>
    <source>
        <strain evidence="2">gdw1</strain>
    </source>
</reference>
<accession>A0A1E2SJN2</accession>
<dbReference type="EMBL" id="LNZG01000023">
    <property type="protein sequence ID" value="ODA90062.1"/>
    <property type="molecule type" value="Genomic_DNA"/>
</dbReference>
<dbReference type="AlphaFoldDB" id="A0A1E2SJN2"/>
<proteinExistence type="predicted"/>
<evidence type="ECO:0000313" key="2">
    <source>
        <dbReference type="Proteomes" id="UP000094426"/>
    </source>
</evidence>
<dbReference type="Proteomes" id="UP000094426">
    <property type="component" value="Unassembled WGS sequence"/>
</dbReference>
<organism evidence="1 2">
    <name type="scientific">Leifsonia xyli subsp. xyli</name>
    <dbReference type="NCBI Taxonomy" id="59736"/>
    <lineage>
        <taxon>Bacteria</taxon>
        <taxon>Bacillati</taxon>
        <taxon>Actinomycetota</taxon>
        <taxon>Actinomycetes</taxon>
        <taxon>Micrococcales</taxon>
        <taxon>Microbacteriaceae</taxon>
        <taxon>Leifsonia</taxon>
    </lineage>
</organism>